<evidence type="ECO:0000256" key="1">
    <source>
        <dbReference type="SAM" id="Coils"/>
    </source>
</evidence>
<protein>
    <recommendedName>
        <fullName evidence="4">Proteasome assembly chaperone family protein</fullName>
    </recommendedName>
</protein>
<evidence type="ECO:0008006" key="4">
    <source>
        <dbReference type="Google" id="ProtNLM"/>
    </source>
</evidence>
<gene>
    <name evidence="2" type="ORF">GX950_00465</name>
</gene>
<keyword evidence="1" id="KW-0175">Coiled coil</keyword>
<name>A0A7K4BYD2_9ARCH</name>
<evidence type="ECO:0000313" key="3">
    <source>
        <dbReference type="Proteomes" id="UP000526302"/>
    </source>
</evidence>
<dbReference type="AlphaFoldDB" id="A0A7K4BYD2"/>
<dbReference type="PANTHER" id="PTHR35610">
    <property type="entry name" value="3-ISOPROPYLMALATE DEHYDRATASE-RELATED"/>
    <property type="match status" value="1"/>
</dbReference>
<accession>A0A7K4BYD2</accession>
<dbReference type="EMBL" id="JAAZKV010000003">
    <property type="protein sequence ID" value="NMA44274.1"/>
    <property type="molecule type" value="Genomic_DNA"/>
</dbReference>
<dbReference type="InterPro" id="IPR019151">
    <property type="entry name" value="Proteasome_assmbl_chaperone_2"/>
</dbReference>
<proteinExistence type="predicted"/>
<organism evidence="2 3">
    <name type="scientific">Candidatus Iainarchaeum sp</name>
    <dbReference type="NCBI Taxonomy" id="3101447"/>
    <lineage>
        <taxon>Archaea</taxon>
        <taxon>Candidatus Iainarchaeota</taxon>
        <taxon>Candidatus Iainarchaeia</taxon>
        <taxon>Candidatus Iainarchaeales</taxon>
        <taxon>Candidatus Iainarchaeaceae</taxon>
        <taxon>Candidatus Iainarchaeum</taxon>
    </lineage>
</organism>
<dbReference type="InterPro" id="IPR038389">
    <property type="entry name" value="PSMG2_sf"/>
</dbReference>
<comment type="caution">
    <text evidence="2">The sequence shown here is derived from an EMBL/GenBank/DDBJ whole genome shotgun (WGS) entry which is preliminary data.</text>
</comment>
<dbReference type="Proteomes" id="UP000526302">
    <property type="component" value="Unassembled WGS sequence"/>
</dbReference>
<sequence length="258" mass="28370">MPTKILVLKKLSLKNATLLVGLPGIGLVGKISVDYLLKELKPERVAEVLSDSFPPSVHTKDSKIFLIKNDIFYFKHKEKDFLFLAGPVQPALDMKFGSSQEHYEFAETLVNFFKSIGVTEIITMAGVNVGDKRLNEKPKVVVAGTSDEVVKEWVAVGAKEDKKEGLISGAAGLIVGLGRLHGLKGACLMGETNAQLIYGDQGSAKSLVELICKKYKFKVKMKSLDKDAKQIEKAFKALTQQLEAVEETKPDNNLSYVR</sequence>
<reference evidence="2 3" key="1">
    <citation type="journal article" date="2020" name="Biotechnol. Biofuels">
        <title>New insights from the biogas microbiome by comprehensive genome-resolved metagenomics of nearly 1600 species originating from multiple anaerobic digesters.</title>
        <authorList>
            <person name="Campanaro S."/>
            <person name="Treu L."/>
            <person name="Rodriguez-R L.M."/>
            <person name="Kovalovszki A."/>
            <person name="Ziels R.M."/>
            <person name="Maus I."/>
            <person name="Zhu X."/>
            <person name="Kougias P.G."/>
            <person name="Basile A."/>
            <person name="Luo G."/>
            <person name="Schluter A."/>
            <person name="Konstantinidis K.T."/>
            <person name="Angelidaki I."/>
        </authorList>
    </citation>
    <scope>NUCLEOTIDE SEQUENCE [LARGE SCALE GENOMIC DNA]</scope>
    <source>
        <strain evidence="2">AS22ysBPME_79</strain>
    </source>
</reference>
<feature type="coiled-coil region" evidence="1">
    <location>
        <begin position="221"/>
        <end position="248"/>
    </location>
</feature>
<dbReference type="PANTHER" id="PTHR35610:SF7">
    <property type="entry name" value="3-ISOPROPYLMALATE DEHYDRATASE"/>
    <property type="match status" value="1"/>
</dbReference>
<evidence type="ECO:0000313" key="2">
    <source>
        <dbReference type="EMBL" id="NMA44274.1"/>
    </source>
</evidence>
<dbReference type="Pfam" id="PF09754">
    <property type="entry name" value="PAC2"/>
    <property type="match status" value="1"/>
</dbReference>
<dbReference type="SUPFAM" id="SSF159659">
    <property type="entry name" value="Cgl1923-like"/>
    <property type="match status" value="1"/>
</dbReference>
<dbReference type="Gene3D" id="3.40.50.10900">
    <property type="entry name" value="PAC-like subunit"/>
    <property type="match status" value="1"/>
</dbReference>